<proteinExistence type="predicted"/>
<evidence type="ECO:0000313" key="1">
    <source>
        <dbReference type="EMBL" id="KWV87844.1"/>
    </source>
</evidence>
<protein>
    <submittedName>
        <fullName evidence="1">Uncharacterized protein</fullName>
    </submittedName>
</protein>
<dbReference type="EMBL" id="LCYA01000066">
    <property type="protein sequence ID" value="KWV87844.1"/>
    <property type="molecule type" value="Genomic_DNA"/>
</dbReference>
<evidence type="ECO:0000313" key="2">
    <source>
        <dbReference type="Proteomes" id="UP000061348"/>
    </source>
</evidence>
<dbReference type="Proteomes" id="UP000061348">
    <property type="component" value="Unassembled WGS sequence"/>
</dbReference>
<dbReference type="AlphaFoldDB" id="A0A109LI28"/>
<reference evidence="1 2" key="1">
    <citation type="submission" date="2015-05" db="EMBL/GenBank/DDBJ databases">
        <title>A genomic and transcriptomic approach to investigate the blue pigment phenotype in Pseudomonas fluorescens.</title>
        <authorList>
            <person name="Andreani N.A."/>
            <person name="Cardazzo B."/>
        </authorList>
    </citation>
    <scope>NUCLEOTIDE SEQUENCE [LARGE SCALE GENOMIC DNA]</scope>
    <source>
        <strain evidence="1 2">Ps_22</strain>
    </source>
</reference>
<name>A0A109LI28_PSEFL</name>
<accession>A0A109LI28</accession>
<sequence>MTHSNDALVLPHTFDFHNQTVRWGQLVPKGRRW</sequence>
<comment type="caution">
    <text evidence="1">The sequence shown here is derived from an EMBL/GenBank/DDBJ whole genome shotgun (WGS) entry which is preliminary data.</text>
</comment>
<organism evidence="1 2">
    <name type="scientific">Pseudomonas fluorescens</name>
    <dbReference type="NCBI Taxonomy" id="294"/>
    <lineage>
        <taxon>Bacteria</taxon>
        <taxon>Pseudomonadati</taxon>
        <taxon>Pseudomonadota</taxon>
        <taxon>Gammaproteobacteria</taxon>
        <taxon>Pseudomonadales</taxon>
        <taxon>Pseudomonadaceae</taxon>
        <taxon>Pseudomonas</taxon>
    </lineage>
</organism>
<gene>
    <name evidence="1" type="ORF">PFLmoz3_02538</name>
</gene>
<dbReference type="PATRIC" id="fig|294.194.peg.2807"/>